<keyword evidence="4 5" id="KW-0472">Membrane</keyword>
<feature type="transmembrane region" description="Helical" evidence="5">
    <location>
        <begin position="56"/>
        <end position="73"/>
    </location>
</feature>
<evidence type="ECO:0000256" key="2">
    <source>
        <dbReference type="ARBA" id="ARBA00022692"/>
    </source>
</evidence>
<comment type="subcellular location">
    <subcellularLocation>
        <location evidence="1">Membrane</location>
        <topology evidence="1">Multi-pass membrane protein</topology>
    </subcellularLocation>
</comment>
<feature type="transmembrane region" description="Helical" evidence="5">
    <location>
        <begin position="93"/>
        <end position="111"/>
    </location>
</feature>
<dbReference type="OrthoDB" id="75720at2759"/>
<protein>
    <submittedName>
        <fullName evidence="6">Putative lysosomal cystine transporter</fullName>
    </submittedName>
</protein>
<evidence type="ECO:0000313" key="7">
    <source>
        <dbReference type="Proteomes" id="UP000447434"/>
    </source>
</evidence>
<dbReference type="GO" id="GO:0015184">
    <property type="term" value="F:L-cystine transmembrane transporter activity"/>
    <property type="evidence" value="ECO:0007669"/>
    <property type="project" value="TreeGrafter"/>
</dbReference>
<gene>
    <name evidence="6" type="ORF">Lalb_Chr02g0158001</name>
</gene>
<dbReference type="InterPro" id="IPR005282">
    <property type="entry name" value="LC_transporter"/>
</dbReference>
<evidence type="ECO:0000256" key="1">
    <source>
        <dbReference type="ARBA" id="ARBA00004141"/>
    </source>
</evidence>
<evidence type="ECO:0000313" key="6">
    <source>
        <dbReference type="EMBL" id="KAE9619885.1"/>
    </source>
</evidence>
<dbReference type="AlphaFoldDB" id="A0A6A4QYN2"/>
<comment type="caution">
    <text evidence="6">The sequence shown here is derived from an EMBL/GenBank/DDBJ whole genome shotgun (WGS) entry which is preliminary data.</text>
</comment>
<keyword evidence="3 5" id="KW-1133">Transmembrane helix</keyword>
<name>A0A6A4QYN2_LUPAL</name>
<feature type="transmembrane region" description="Helical" evidence="5">
    <location>
        <begin position="180"/>
        <end position="199"/>
    </location>
</feature>
<feature type="transmembrane region" description="Helical" evidence="5">
    <location>
        <begin position="15"/>
        <end position="36"/>
    </location>
</feature>
<evidence type="ECO:0000256" key="3">
    <source>
        <dbReference type="ARBA" id="ARBA00022989"/>
    </source>
</evidence>
<dbReference type="Pfam" id="PF04193">
    <property type="entry name" value="PQ-loop"/>
    <property type="match status" value="2"/>
</dbReference>
<feature type="transmembrane region" description="Helical" evidence="5">
    <location>
        <begin position="148"/>
        <end position="168"/>
    </location>
</feature>
<proteinExistence type="predicted"/>
<feature type="transmembrane region" description="Helical" evidence="5">
    <location>
        <begin position="219"/>
        <end position="243"/>
    </location>
</feature>
<dbReference type="EMBL" id="WOCE01000002">
    <property type="protein sequence ID" value="KAE9619885.1"/>
    <property type="molecule type" value="Genomic_DNA"/>
</dbReference>
<dbReference type="SMART" id="SM00679">
    <property type="entry name" value="CTNS"/>
    <property type="match status" value="2"/>
</dbReference>
<organism evidence="6 7">
    <name type="scientific">Lupinus albus</name>
    <name type="common">White lupine</name>
    <name type="synonym">Lupinus termis</name>
    <dbReference type="NCBI Taxonomy" id="3870"/>
    <lineage>
        <taxon>Eukaryota</taxon>
        <taxon>Viridiplantae</taxon>
        <taxon>Streptophyta</taxon>
        <taxon>Embryophyta</taxon>
        <taxon>Tracheophyta</taxon>
        <taxon>Spermatophyta</taxon>
        <taxon>Magnoliopsida</taxon>
        <taxon>eudicotyledons</taxon>
        <taxon>Gunneridae</taxon>
        <taxon>Pentapetalae</taxon>
        <taxon>rosids</taxon>
        <taxon>fabids</taxon>
        <taxon>Fabales</taxon>
        <taxon>Fabaceae</taxon>
        <taxon>Papilionoideae</taxon>
        <taxon>50 kb inversion clade</taxon>
        <taxon>genistoids sensu lato</taxon>
        <taxon>core genistoids</taxon>
        <taxon>Genisteae</taxon>
        <taxon>Lupinus</taxon>
    </lineage>
</organism>
<accession>A0A6A4QYN2</accession>
<reference evidence="7" key="1">
    <citation type="journal article" date="2020" name="Nat. Commun.">
        <title>Genome sequence of the cluster root forming white lupin.</title>
        <authorList>
            <person name="Hufnagel B."/>
            <person name="Marques A."/>
            <person name="Soriano A."/>
            <person name="Marques L."/>
            <person name="Divol F."/>
            <person name="Doumas P."/>
            <person name="Sallet E."/>
            <person name="Mancinotti D."/>
            <person name="Carrere S."/>
            <person name="Marande W."/>
            <person name="Arribat S."/>
            <person name="Keller J."/>
            <person name="Huneau C."/>
            <person name="Blein T."/>
            <person name="Aime D."/>
            <person name="Laguerre M."/>
            <person name="Taylor J."/>
            <person name="Schubert V."/>
            <person name="Nelson M."/>
            <person name="Geu-Flores F."/>
            <person name="Crespi M."/>
            <person name="Gallardo-Guerrero K."/>
            <person name="Delaux P.-M."/>
            <person name="Salse J."/>
            <person name="Berges H."/>
            <person name="Guyot R."/>
            <person name="Gouzy J."/>
            <person name="Peret B."/>
        </authorList>
    </citation>
    <scope>NUCLEOTIDE SEQUENCE [LARGE SCALE GENOMIC DNA]</scope>
    <source>
        <strain evidence="7">cv. Amiga</strain>
    </source>
</reference>
<keyword evidence="2 5" id="KW-0812">Transmembrane</keyword>
<dbReference type="PANTHER" id="PTHR13131:SF9">
    <property type="entry name" value="CYSTINOSIN-LIKE PROTEIN"/>
    <property type="match status" value="1"/>
</dbReference>
<evidence type="ECO:0000256" key="4">
    <source>
        <dbReference type="ARBA" id="ARBA00023136"/>
    </source>
</evidence>
<dbReference type="GO" id="GO:0005774">
    <property type="term" value="C:vacuolar membrane"/>
    <property type="evidence" value="ECO:0007669"/>
    <property type="project" value="TreeGrafter"/>
</dbReference>
<dbReference type="InterPro" id="IPR006603">
    <property type="entry name" value="PQ-loop_rpt"/>
</dbReference>
<feature type="transmembrane region" description="Helical" evidence="5">
    <location>
        <begin position="123"/>
        <end position="142"/>
    </location>
</feature>
<sequence length="287" mass="32692">MASWNLFPLEVTYQVLGWLAFLSWAICGYPQIILNFHRKSVVGLNLDYEILNMVKLWSYLIYNVSLFFSSAIQKQYFDKYGYQQMIPVAANDVAFSTHAVILNLVILSQIAIYECGTQKFSKFAITIVAIVLFSAAVCFFIALPTHSWLWLISIFNSIQVCLTIIKYFPQAFMNFMRKSTDGFSIVSVLLDFSGGIFNYSQMAVQSIDQGSWMNFYGNIGKVMISLVTIFYDSILMFQHYVLYPENKGLITSKVYEEIKQPLNSATPIDEQVNDSVKSSDLPPAEEV</sequence>
<evidence type="ECO:0000256" key="5">
    <source>
        <dbReference type="SAM" id="Phobius"/>
    </source>
</evidence>
<dbReference type="Proteomes" id="UP000447434">
    <property type="component" value="Chromosome 2"/>
</dbReference>
<dbReference type="PANTHER" id="PTHR13131">
    <property type="entry name" value="CYSTINOSIN"/>
    <property type="match status" value="1"/>
</dbReference>
<keyword evidence="7" id="KW-1185">Reference proteome</keyword>